<evidence type="ECO:0000313" key="3">
    <source>
        <dbReference type="EMBL" id="SCB95850.1"/>
    </source>
</evidence>
<dbReference type="InterPro" id="IPR010559">
    <property type="entry name" value="Sig_transdc_His_kin_internal"/>
</dbReference>
<proteinExistence type="predicted"/>
<keyword evidence="1" id="KW-0812">Transmembrane</keyword>
<sequence>MPDIVITWDYNTGYVIPYADINISPCWCWVLFAVAISVMTVFFYQRERRIKTAAARQLRFQSNNASLELQALQAQMDPHFIFNSLNAIHHYILTTSTELASLYLTRFAKLMRFTITNVNKELIKLDEDIEALELYLQLENLRFQEKFAYQVEVAPEVKGLTMLVPPLIIQPYVQRAIWHHLLQRPEDKGGQLNIHIGRKDNQLYIKVEDNGVRASIPNLAADHRRQAVVIAAARLHMLGNKFQINTHITEEELLDEQYEHRGNAVMIHIGGTLQEPA</sequence>
<keyword evidence="3" id="KW-0808">Transferase</keyword>
<dbReference type="Gene3D" id="3.30.565.10">
    <property type="entry name" value="Histidine kinase-like ATPase, C-terminal domain"/>
    <property type="match status" value="1"/>
</dbReference>
<dbReference type="STRING" id="1335309.GA0116948_102203"/>
<name>A0A1C4AMH9_9BACT</name>
<dbReference type="GO" id="GO:0016020">
    <property type="term" value="C:membrane"/>
    <property type="evidence" value="ECO:0007669"/>
    <property type="project" value="InterPro"/>
</dbReference>
<keyword evidence="1" id="KW-0472">Membrane</keyword>
<dbReference type="Proteomes" id="UP000242818">
    <property type="component" value="Unassembled WGS sequence"/>
</dbReference>
<dbReference type="AlphaFoldDB" id="A0A1C4AMH9"/>
<feature type="transmembrane region" description="Helical" evidence="1">
    <location>
        <begin position="21"/>
        <end position="44"/>
    </location>
</feature>
<gene>
    <name evidence="3" type="ORF">GA0116948_102203</name>
</gene>
<keyword evidence="4" id="KW-1185">Reference proteome</keyword>
<evidence type="ECO:0000259" key="2">
    <source>
        <dbReference type="Pfam" id="PF06580"/>
    </source>
</evidence>
<feature type="domain" description="Signal transduction histidine kinase internal region" evidence="2">
    <location>
        <begin position="68"/>
        <end position="147"/>
    </location>
</feature>
<evidence type="ECO:0000313" key="4">
    <source>
        <dbReference type="Proteomes" id="UP000242818"/>
    </source>
</evidence>
<protein>
    <submittedName>
        <fullName evidence="3">Histidine kinase</fullName>
    </submittedName>
</protein>
<dbReference type="EMBL" id="FMAR01000002">
    <property type="protein sequence ID" value="SCB95850.1"/>
    <property type="molecule type" value="Genomic_DNA"/>
</dbReference>
<dbReference type="GO" id="GO:0000155">
    <property type="term" value="F:phosphorelay sensor kinase activity"/>
    <property type="evidence" value="ECO:0007669"/>
    <property type="project" value="InterPro"/>
</dbReference>
<dbReference type="PANTHER" id="PTHR34220">
    <property type="entry name" value="SENSOR HISTIDINE KINASE YPDA"/>
    <property type="match status" value="1"/>
</dbReference>
<keyword evidence="1" id="KW-1133">Transmembrane helix</keyword>
<dbReference type="PANTHER" id="PTHR34220:SF7">
    <property type="entry name" value="SENSOR HISTIDINE KINASE YPDA"/>
    <property type="match status" value="1"/>
</dbReference>
<organism evidence="3 4">
    <name type="scientific">Chitinophaga costaii</name>
    <dbReference type="NCBI Taxonomy" id="1335309"/>
    <lineage>
        <taxon>Bacteria</taxon>
        <taxon>Pseudomonadati</taxon>
        <taxon>Bacteroidota</taxon>
        <taxon>Chitinophagia</taxon>
        <taxon>Chitinophagales</taxon>
        <taxon>Chitinophagaceae</taxon>
        <taxon>Chitinophaga</taxon>
    </lineage>
</organism>
<dbReference type="InterPro" id="IPR050640">
    <property type="entry name" value="Bact_2-comp_sensor_kinase"/>
</dbReference>
<accession>A0A1C4AMH9</accession>
<reference evidence="3 4" key="1">
    <citation type="submission" date="2016-08" db="EMBL/GenBank/DDBJ databases">
        <authorList>
            <person name="Seilhamer J.J."/>
        </authorList>
    </citation>
    <scope>NUCLEOTIDE SEQUENCE [LARGE SCALE GENOMIC DNA]</scope>
    <source>
        <strain evidence="3 4">A37T2</strain>
    </source>
</reference>
<dbReference type="Pfam" id="PF06580">
    <property type="entry name" value="His_kinase"/>
    <property type="match status" value="1"/>
</dbReference>
<evidence type="ECO:0000256" key="1">
    <source>
        <dbReference type="SAM" id="Phobius"/>
    </source>
</evidence>
<dbReference type="InterPro" id="IPR036890">
    <property type="entry name" value="HATPase_C_sf"/>
</dbReference>
<keyword evidence="3" id="KW-0418">Kinase</keyword>